<gene>
    <name evidence="2" type="ORF">EYC84_011235</name>
</gene>
<dbReference type="PROSITE" id="PS51257">
    <property type="entry name" value="PROKAR_LIPOPROTEIN"/>
    <property type="match status" value="1"/>
</dbReference>
<feature type="chain" id="PRO_5024357359" evidence="1">
    <location>
        <begin position="22"/>
        <end position="124"/>
    </location>
</feature>
<dbReference type="EMBL" id="VICG01000015">
    <property type="protein sequence ID" value="KAA8564291.1"/>
    <property type="molecule type" value="Genomic_DNA"/>
</dbReference>
<dbReference type="AlphaFoldDB" id="A0A5M9J5J8"/>
<sequence length="124" mass="12564">MRLSTIILSALASATLPSVTTACLGADGIFLANADCTFTLYAYVDDDTASTCSGKGSTSAFGPWTGLCPAGYSLVISAGARSLTYTNGTGSYTRNLTLTDPGFLTDCQGSSFITSPNDCISGGS</sequence>
<dbReference type="Proteomes" id="UP000322873">
    <property type="component" value="Unassembled WGS sequence"/>
</dbReference>
<evidence type="ECO:0000313" key="3">
    <source>
        <dbReference type="Proteomes" id="UP000322873"/>
    </source>
</evidence>
<name>A0A5M9J5J8_MONFR</name>
<keyword evidence="3" id="KW-1185">Reference proteome</keyword>
<organism evidence="2 3">
    <name type="scientific">Monilinia fructicola</name>
    <name type="common">Brown rot fungus</name>
    <name type="synonym">Ciboria fructicola</name>
    <dbReference type="NCBI Taxonomy" id="38448"/>
    <lineage>
        <taxon>Eukaryota</taxon>
        <taxon>Fungi</taxon>
        <taxon>Dikarya</taxon>
        <taxon>Ascomycota</taxon>
        <taxon>Pezizomycotina</taxon>
        <taxon>Leotiomycetes</taxon>
        <taxon>Helotiales</taxon>
        <taxon>Sclerotiniaceae</taxon>
        <taxon>Monilinia</taxon>
    </lineage>
</organism>
<proteinExistence type="predicted"/>
<keyword evidence="1" id="KW-0732">Signal</keyword>
<evidence type="ECO:0000313" key="2">
    <source>
        <dbReference type="EMBL" id="KAA8564291.1"/>
    </source>
</evidence>
<comment type="caution">
    <text evidence="2">The sequence shown here is derived from an EMBL/GenBank/DDBJ whole genome shotgun (WGS) entry which is preliminary data.</text>
</comment>
<protein>
    <submittedName>
        <fullName evidence="2">Uncharacterized protein</fullName>
    </submittedName>
</protein>
<evidence type="ECO:0000256" key="1">
    <source>
        <dbReference type="SAM" id="SignalP"/>
    </source>
</evidence>
<dbReference type="VEuPathDB" id="FungiDB:MFRU_061g00370"/>
<feature type="signal peptide" evidence="1">
    <location>
        <begin position="1"/>
        <end position="21"/>
    </location>
</feature>
<reference evidence="2 3" key="1">
    <citation type="submission" date="2019-06" db="EMBL/GenBank/DDBJ databases">
        <title>Genome Sequence of the Brown Rot Fungal Pathogen Monilinia fructicola.</title>
        <authorList>
            <person name="De Miccolis Angelini R.M."/>
            <person name="Landi L."/>
            <person name="Abate D."/>
            <person name="Pollastro S."/>
            <person name="Romanazzi G."/>
            <person name="Faretra F."/>
        </authorList>
    </citation>
    <scope>NUCLEOTIDE SEQUENCE [LARGE SCALE GENOMIC DNA]</scope>
    <source>
        <strain evidence="2 3">Mfrc123</strain>
    </source>
</reference>
<accession>A0A5M9J5J8</accession>